<proteinExistence type="predicted"/>
<gene>
    <name evidence="2" type="ORF">OCBIM_22033397mg</name>
</gene>
<feature type="signal peptide" evidence="1">
    <location>
        <begin position="1"/>
        <end position="21"/>
    </location>
</feature>
<sequence>MDWIGLQCFCLKSCIIPSVWRLAFLMQDLATTSQVFLINTFTIFPAPAPSTSSICILHIYTNACTFPCMHWTVPFMPSCFLNLC</sequence>
<reference evidence="2" key="1">
    <citation type="submission" date="2015-07" db="EMBL/GenBank/DDBJ databases">
        <title>MeaNS - Measles Nucleotide Surveillance Program.</title>
        <authorList>
            <person name="Tran T."/>
            <person name="Druce J."/>
        </authorList>
    </citation>
    <scope>NUCLEOTIDE SEQUENCE</scope>
    <source>
        <strain evidence="2">UCB-OBI-ISO-001</strain>
        <tissue evidence="2">Gonad</tissue>
    </source>
</reference>
<accession>A0A0L8I734</accession>
<feature type="chain" id="PRO_5005584196" description="G-protein coupled receptors family 1 profile domain-containing protein" evidence="1">
    <location>
        <begin position="22"/>
        <end position="84"/>
    </location>
</feature>
<evidence type="ECO:0008006" key="3">
    <source>
        <dbReference type="Google" id="ProtNLM"/>
    </source>
</evidence>
<name>A0A0L8I734_OCTBM</name>
<evidence type="ECO:0000256" key="1">
    <source>
        <dbReference type="SAM" id="SignalP"/>
    </source>
</evidence>
<organism evidence="2">
    <name type="scientific">Octopus bimaculoides</name>
    <name type="common">California two-spotted octopus</name>
    <dbReference type="NCBI Taxonomy" id="37653"/>
    <lineage>
        <taxon>Eukaryota</taxon>
        <taxon>Metazoa</taxon>
        <taxon>Spiralia</taxon>
        <taxon>Lophotrochozoa</taxon>
        <taxon>Mollusca</taxon>
        <taxon>Cephalopoda</taxon>
        <taxon>Coleoidea</taxon>
        <taxon>Octopodiformes</taxon>
        <taxon>Octopoda</taxon>
        <taxon>Incirrata</taxon>
        <taxon>Octopodidae</taxon>
        <taxon>Octopus</taxon>
    </lineage>
</organism>
<dbReference type="AlphaFoldDB" id="A0A0L8I734"/>
<protein>
    <recommendedName>
        <fullName evidence="3">G-protein coupled receptors family 1 profile domain-containing protein</fullName>
    </recommendedName>
</protein>
<dbReference type="EMBL" id="KQ416479">
    <property type="protein sequence ID" value="KOF96840.1"/>
    <property type="molecule type" value="Genomic_DNA"/>
</dbReference>
<keyword evidence="1" id="KW-0732">Signal</keyword>
<evidence type="ECO:0000313" key="2">
    <source>
        <dbReference type="EMBL" id="KOF96840.1"/>
    </source>
</evidence>